<accession>A0A2H1FMQ0</accession>
<gene>
    <name evidence="3" type="ORF">ZT1E4_G1282</name>
</gene>
<evidence type="ECO:0000256" key="1">
    <source>
        <dbReference type="SAM" id="MobiDB-lite"/>
    </source>
</evidence>
<name>A0A2H1FMQ0_ZYMTR</name>
<dbReference type="AlphaFoldDB" id="A0A2H1FMQ0"/>
<organism evidence="3 4">
    <name type="scientific">Zymoseptoria tritici ST99CH_1E4</name>
    <dbReference type="NCBI Taxonomy" id="1276532"/>
    <lineage>
        <taxon>Eukaryota</taxon>
        <taxon>Fungi</taxon>
        <taxon>Dikarya</taxon>
        <taxon>Ascomycota</taxon>
        <taxon>Pezizomycotina</taxon>
        <taxon>Dothideomycetes</taxon>
        <taxon>Dothideomycetidae</taxon>
        <taxon>Mycosphaerellales</taxon>
        <taxon>Mycosphaerellaceae</taxon>
        <taxon>Zymoseptoria</taxon>
    </lineage>
</organism>
<reference evidence="4" key="1">
    <citation type="submission" date="2017-05" db="EMBL/GenBank/DDBJ databases">
        <authorList>
            <person name="Song R."/>
            <person name="Chenine A.L."/>
            <person name="Ruprecht R.M."/>
        </authorList>
    </citation>
    <scope>NUCLEOTIDE SEQUENCE [LARGE SCALE GENOMIC DNA]</scope>
</reference>
<evidence type="ECO:0000313" key="4">
    <source>
        <dbReference type="Proteomes" id="UP000245764"/>
    </source>
</evidence>
<dbReference type="Proteomes" id="UP000245764">
    <property type="component" value="Chromosome 1"/>
</dbReference>
<feature type="compositionally biased region" description="Acidic residues" evidence="1">
    <location>
        <begin position="112"/>
        <end position="126"/>
    </location>
</feature>
<dbReference type="InterPro" id="IPR056924">
    <property type="entry name" value="SH3_Tf2-1"/>
</dbReference>
<sequence length="152" mass="17093">MTRQTGYLWQSSQLTTMYAANLYRDTGLVFQVGDIVRLNRKNIKTKRPSISLDHKFLGPYKVIKVMPGACRLQLPPDLKIDDIFNNALLRPAADNPLPGQSPALPPPAEAVVDSDGEHEEYEVEEVLDMRTRKALGRKSKKPPPPSTQYLVH</sequence>
<feature type="region of interest" description="Disordered" evidence="1">
    <location>
        <begin position="91"/>
        <end position="152"/>
    </location>
</feature>
<feature type="domain" description="Tf2-1-like SH3-like" evidence="2">
    <location>
        <begin position="33"/>
        <end position="91"/>
    </location>
</feature>
<dbReference type="Pfam" id="PF24626">
    <property type="entry name" value="SH3_Tf2-1"/>
    <property type="match status" value="1"/>
</dbReference>
<feature type="compositionally biased region" description="Basic residues" evidence="1">
    <location>
        <begin position="132"/>
        <end position="141"/>
    </location>
</feature>
<protein>
    <recommendedName>
        <fullName evidence="2">Tf2-1-like SH3-like domain-containing protein</fullName>
    </recommendedName>
</protein>
<evidence type="ECO:0000313" key="3">
    <source>
        <dbReference type="EMBL" id="SMR42504.1"/>
    </source>
</evidence>
<evidence type="ECO:0000259" key="2">
    <source>
        <dbReference type="Pfam" id="PF24626"/>
    </source>
</evidence>
<proteinExistence type="predicted"/>
<dbReference type="EMBL" id="LT854253">
    <property type="protein sequence ID" value="SMR42504.1"/>
    <property type="molecule type" value="Genomic_DNA"/>
</dbReference>